<evidence type="ECO:0000256" key="1">
    <source>
        <dbReference type="SAM" id="MobiDB-lite"/>
    </source>
</evidence>
<dbReference type="KEGG" id="dpo:6903436"/>
<feature type="region of interest" description="Disordered" evidence="1">
    <location>
        <begin position="1"/>
        <end position="31"/>
    </location>
</feature>
<gene>
    <name evidence="4" type="primary">LOC6903436</name>
</gene>
<keyword evidence="3" id="KW-1185">Reference proteome</keyword>
<keyword evidence="2" id="KW-0472">Membrane</keyword>
<keyword evidence="2" id="KW-0812">Transmembrane</keyword>
<dbReference type="Proteomes" id="UP000001819">
    <property type="component" value="Chromosome 4"/>
</dbReference>
<protein>
    <submittedName>
        <fullName evidence="4">Uncharacterized protein</fullName>
    </submittedName>
</protein>
<feature type="transmembrane region" description="Helical" evidence="2">
    <location>
        <begin position="171"/>
        <end position="198"/>
    </location>
</feature>
<organism evidence="3 4">
    <name type="scientific">Drosophila pseudoobscura pseudoobscura</name>
    <name type="common">Fruit fly</name>
    <dbReference type="NCBI Taxonomy" id="46245"/>
    <lineage>
        <taxon>Eukaryota</taxon>
        <taxon>Metazoa</taxon>
        <taxon>Ecdysozoa</taxon>
        <taxon>Arthropoda</taxon>
        <taxon>Hexapoda</taxon>
        <taxon>Insecta</taxon>
        <taxon>Pterygota</taxon>
        <taxon>Neoptera</taxon>
        <taxon>Endopterygota</taxon>
        <taxon>Diptera</taxon>
        <taxon>Brachycera</taxon>
        <taxon>Muscomorpha</taxon>
        <taxon>Ephydroidea</taxon>
        <taxon>Drosophilidae</taxon>
        <taxon>Drosophila</taxon>
        <taxon>Sophophora</taxon>
    </lineage>
</organism>
<evidence type="ECO:0000313" key="4">
    <source>
        <dbReference type="RefSeq" id="XP_002132315.3"/>
    </source>
</evidence>
<feature type="compositionally biased region" description="Polar residues" evidence="1">
    <location>
        <begin position="16"/>
        <end position="26"/>
    </location>
</feature>
<proteinExistence type="predicted"/>
<dbReference type="AlphaFoldDB" id="A0A6I8UWZ0"/>
<accession>A0A6I8UWZ0</accession>
<sequence>MMQSQDESLGDGGSTVLPQTENTSEDPSVGAEQTIDHSAPLYLDHEQISKRFTELLHLFDSCAKIMDGERNRQGHDHDEGLKVSAETVTDSTIKAATSEVSIQTSWSLLEQQKKDCRTVEEGLSVSAKEPPSQVQQHTIHIEVERVPSETEMQRAPLRQRFANILVQTLDAIIGCMFMVGGNITYLMLLSVLCIWCYYR</sequence>
<reference evidence="4" key="1">
    <citation type="submission" date="2025-08" db="UniProtKB">
        <authorList>
            <consortium name="RefSeq"/>
        </authorList>
    </citation>
    <scope>IDENTIFICATION</scope>
    <source>
        <strain evidence="4">MV-25-SWS-2005</strain>
        <tissue evidence="4">Whole body</tissue>
    </source>
</reference>
<dbReference type="RefSeq" id="XP_002132315.3">
    <property type="nucleotide sequence ID" value="XM_002132279.3"/>
</dbReference>
<dbReference type="InParanoid" id="A0A6I8UWZ0"/>
<keyword evidence="2" id="KW-1133">Transmembrane helix</keyword>
<evidence type="ECO:0000256" key="2">
    <source>
        <dbReference type="SAM" id="Phobius"/>
    </source>
</evidence>
<evidence type="ECO:0000313" key="3">
    <source>
        <dbReference type="Proteomes" id="UP000001819"/>
    </source>
</evidence>
<name>A0A6I8UWZ0_DROPS</name>